<dbReference type="Proteomes" id="UP000242180">
    <property type="component" value="Unassembled WGS sequence"/>
</dbReference>
<evidence type="ECO:0000256" key="5">
    <source>
        <dbReference type="ARBA" id="ARBA00022490"/>
    </source>
</evidence>
<evidence type="ECO:0000256" key="2">
    <source>
        <dbReference type="ARBA" id="ARBA00004496"/>
    </source>
</evidence>
<comment type="subcellular location">
    <subcellularLocation>
        <location evidence="2">Cytoplasm</location>
    </subcellularLocation>
</comment>
<evidence type="ECO:0000256" key="6">
    <source>
        <dbReference type="ARBA" id="ARBA00022723"/>
    </source>
</evidence>
<name>A0A1X2HMM9_SYNRA</name>
<protein>
    <recommendedName>
        <fullName evidence="4">Superoxide dismutase 1 copper chaperone</fullName>
    </recommendedName>
    <alternativeName>
        <fullName evidence="9">Superoxide dismutase copper chaperone</fullName>
    </alternativeName>
</protein>
<dbReference type="PANTHER" id="PTHR10003">
    <property type="entry name" value="SUPEROXIDE DISMUTASE CU-ZN -RELATED"/>
    <property type="match status" value="1"/>
</dbReference>
<comment type="cofactor">
    <cofactor evidence="1">
        <name>Cu(2+)</name>
        <dbReference type="ChEBI" id="CHEBI:29036"/>
    </cofactor>
</comment>
<dbReference type="InterPro" id="IPR001424">
    <property type="entry name" value="SOD_Cu_Zn_dom"/>
</dbReference>
<evidence type="ECO:0000256" key="4">
    <source>
        <dbReference type="ARBA" id="ARBA00016103"/>
    </source>
</evidence>
<dbReference type="AlphaFoldDB" id="A0A1X2HMM9"/>
<dbReference type="GO" id="GO:0005737">
    <property type="term" value="C:cytoplasm"/>
    <property type="evidence" value="ECO:0007669"/>
    <property type="project" value="UniProtKB-SubCell"/>
</dbReference>
<dbReference type="EMBL" id="MCGN01000002">
    <property type="protein sequence ID" value="ORZ00542.1"/>
    <property type="molecule type" value="Genomic_DNA"/>
</dbReference>
<dbReference type="GO" id="GO:0005507">
    <property type="term" value="F:copper ion binding"/>
    <property type="evidence" value="ECO:0007669"/>
    <property type="project" value="InterPro"/>
</dbReference>
<keyword evidence="12" id="KW-1185">Reference proteome</keyword>
<evidence type="ECO:0000313" key="11">
    <source>
        <dbReference type="EMBL" id="ORZ00542.1"/>
    </source>
</evidence>
<dbReference type="Gene3D" id="2.60.40.200">
    <property type="entry name" value="Superoxide dismutase, copper/zinc binding domain"/>
    <property type="match status" value="1"/>
</dbReference>
<dbReference type="FunFam" id="3.30.70.100:FF:000038">
    <property type="entry name" value="Superoxide dismutase 1 copper chaperone"/>
    <property type="match status" value="1"/>
</dbReference>
<evidence type="ECO:0000256" key="7">
    <source>
        <dbReference type="ARBA" id="ARBA00023157"/>
    </source>
</evidence>
<keyword evidence="7" id="KW-1015">Disulfide bond</keyword>
<evidence type="ECO:0000256" key="3">
    <source>
        <dbReference type="ARBA" id="ARBA00010636"/>
    </source>
</evidence>
<gene>
    <name evidence="11" type="ORF">BCR43DRAFT_485391</name>
</gene>
<dbReference type="SUPFAM" id="SSF49329">
    <property type="entry name" value="Cu,Zn superoxide dismutase-like"/>
    <property type="match status" value="1"/>
</dbReference>
<dbReference type="STRING" id="13706.A0A1X2HMM9"/>
<evidence type="ECO:0000259" key="10">
    <source>
        <dbReference type="PROSITE" id="PS50846"/>
    </source>
</evidence>
<dbReference type="OrthoDB" id="666972at2759"/>
<keyword evidence="6" id="KW-0479">Metal-binding</keyword>
<dbReference type="Pfam" id="PF00403">
    <property type="entry name" value="HMA"/>
    <property type="match status" value="1"/>
</dbReference>
<organism evidence="11 12">
    <name type="scientific">Syncephalastrum racemosum</name>
    <name type="common">Filamentous fungus</name>
    <dbReference type="NCBI Taxonomy" id="13706"/>
    <lineage>
        <taxon>Eukaryota</taxon>
        <taxon>Fungi</taxon>
        <taxon>Fungi incertae sedis</taxon>
        <taxon>Mucoromycota</taxon>
        <taxon>Mucoromycotina</taxon>
        <taxon>Mucoromycetes</taxon>
        <taxon>Mucorales</taxon>
        <taxon>Syncephalastraceae</taxon>
        <taxon>Syncephalastrum</taxon>
    </lineage>
</organism>
<evidence type="ECO:0000256" key="9">
    <source>
        <dbReference type="ARBA" id="ARBA00032899"/>
    </source>
</evidence>
<evidence type="ECO:0000313" key="12">
    <source>
        <dbReference type="Proteomes" id="UP000242180"/>
    </source>
</evidence>
<feature type="domain" description="HMA" evidence="10">
    <location>
        <begin position="16"/>
        <end position="79"/>
    </location>
</feature>
<dbReference type="CDD" id="cd00371">
    <property type="entry name" value="HMA"/>
    <property type="match status" value="1"/>
</dbReference>
<evidence type="ECO:0000256" key="1">
    <source>
        <dbReference type="ARBA" id="ARBA00001973"/>
    </source>
</evidence>
<dbReference type="FunCoup" id="A0A1X2HMM9">
    <property type="interactions" value="41"/>
</dbReference>
<dbReference type="InterPro" id="IPR024134">
    <property type="entry name" value="SOD_Cu/Zn_/chaperone"/>
</dbReference>
<evidence type="ECO:0000256" key="8">
    <source>
        <dbReference type="ARBA" id="ARBA00025798"/>
    </source>
</evidence>
<comment type="caution">
    <text evidence="11">The sequence shown here is derived from an EMBL/GenBank/DDBJ whole genome shotgun (WGS) entry which is preliminary data.</text>
</comment>
<dbReference type="Pfam" id="PF00080">
    <property type="entry name" value="Sod_Cu"/>
    <property type="match status" value="1"/>
</dbReference>
<dbReference type="InterPro" id="IPR036163">
    <property type="entry name" value="HMA_dom_sf"/>
</dbReference>
<dbReference type="InParanoid" id="A0A1X2HMM9"/>
<dbReference type="InterPro" id="IPR006121">
    <property type="entry name" value="HMA_dom"/>
</dbReference>
<dbReference type="CDD" id="cd00305">
    <property type="entry name" value="Cu-Zn_Superoxide_Dismutase"/>
    <property type="match status" value="1"/>
</dbReference>
<comment type="similarity">
    <text evidence="8">In the C-terminal section; belongs to the Cu-Zn superoxide dismutase family.</text>
</comment>
<reference evidence="11 12" key="1">
    <citation type="submission" date="2016-07" db="EMBL/GenBank/DDBJ databases">
        <title>Pervasive Adenine N6-methylation of Active Genes in Fungi.</title>
        <authorList>
            <consortium name="DOE Joint Genome Institute"/>
            <person name="Mondo S.J."/>
            <person name="Dannebaum R.O."/>
            <person name="Kuo R.C."/>
            <person name="Labutti K."/>
            <person name="Haridas S."/>
            <person name="Kuo A."/>
            <person name="Salamov A."/>
            <person name="Ahrendt S.R."/>
            <person name="Lipzen A."/>
            <person name="Sullivan W."/>
            <person name="Andreopoulos W.B."/>
            <person name="Clum A."/>
            <person name="Lindquist E."/>
            <person name="Daum C."/>
            <person name="Ramamoorthy G.K."/>
            <person name="Gryganskyi A."/>
            <person name="Culley D."/>
            <person name="Magnuson J.K."/>
            <person name="James T.Y."/>
            <person name="O'Malley M.A."/>
            <person name="Stajich J.E."/>
            <person name="Spatafora J.W."/>
            <person name="Visel A."/>
            <person name="Grigoriev I.V."/>
        </authorList>
    </citation>
    <scope>NUCLEOTIDE SEQUENCE [LARGE SCALE GENOMIC DNA]</scope>
    <source>
        <strain evidence="11 12">NRRL 2496</strain>
    </source>
</reference>
<dbReference type="InterPro" id="IPR036423">
    <property type="entry name" value="SOD-like_Cu/Zn_dom_sf"/>
</dbReference>
<dbReference type="OMA" id="KNVWEER"/>
<dbReference type="PRINTS" id="PR00068">
    <property type="entry name" value="CUZNDISMTASE"/>
</dbReference>
<dbReference type="GO" id="GO:0006801">
    <property type="term" value="P:superoxide metabolic process"/>
    <property type="evidence" value="ECO:0007669"/>
    <property type="project" value="InterPro"/>
</dbReference>
<keyword evidence="5" id="KW-0963">Cytoplasm</keyword>
<dbReference type="PROSITE" id="PS50846">
    <property type="entry name" value="HMA_2"/>
    <property type="match status" value="1"/>
</dbReference>
<dbReference type="SUPFAM" id="SSF55008">
    <property type="entry name" value="HMA, heavy metal-associated domain"/>
    <property type="match status" value="1"/>
</dbReference>
<sequence>MGSTESKMPSPPPKKLFKTEFAVDMTCETCVNDITNVLSKFPNIKNFEVDLAEQRVLVEGSMAPSQVSRALKDTGRTVIVRGQGVADGQGHSGAAVCIFDTYGDDPSQQLPQGTQGLARFVQIDNDTCLIDLTVEGLSPGKHGVHIHECGDISRGWLSTGDHFNPTDVDHGDADEGHVGDLGNIEVAENGWGDLVVESSRVKVWDIIGRSMVITKNEDDLGRGQQPTSRVDGASGPGILCGIVARSAGAFENMKKVCACSGKTLWEEARLEDKKVSA</sequence>
<proteinExistence type="inferred from homology"/>
<comment type="similarity">
    <text evidence="3">Belongs to the CCS1 family.</text>
</comment>
<accession>A0A1X2HMM9</accession>
<dbReference type="Gene3D" id="3.30.70.100">
    <property type="match status" value="1"/>
</dbReference>